<sequence>MSTRVLPAASWWQTLAEHRPAGGWCPQCGKRKCWPRAEAFGQLVAHDLWHLGPQIHGGVDDGADRAETRRVDAGRR</sequence>
<proteinExistence type="predicted"/>
<gene>
    <name evidence="2" type="ORF">C1I95_12515</name>
</gene>
<comment type="caution">
    <text evidence="2">The sequence shown here is derived from an EMBL/GenBank/DDBJ whole genome shotgun (WGS) entry which is preliminary data.</text>
</comment>
<evidence type="ECO:0000313" key="2">
    <source>
        <dbReference type="EMBL" id="PZG18993.1"/>
    </source>
</evidence>
<protein>
    <submittedName>
        <fullName evidence="2">Uncharacterized protein</fullName>
    </submittedName>
</protein>
<feature type="region of interest" description="Disordered" evidence="1">
    <location>
        <begin position="56"/>
        <end position="76"/>
    </location>
</feature>
<organism evidence="2 3">
    <name type="scientific">Micromonospora craterilacus</name>
    <dbReference type="NCBI Taxonomy" id="1655439"/>
    <lineage>
        <taxon>Bacteria</taxon>
        <taxon>Bacillati</taxon>
        <taxon>Actinomycetota</taxon>
        <taxon>Actinomycetes</taxon>
        <taxon>Micromonosporales</taxon>
        <taxon>Micromonosporaceae</taxon>
        <taxon>Micromonospora</taxon>
    </lineage>
</organism>
<dbReference type="Proteomes" id="UP000248924">
    <property type="component" value="Unassembled WGS sequence"/>
</dbReference>
<evidence type="ECO:0000313" key="3">
    <source>
        <dbReference type="Proteomes" id="UP000248924"/>
    </source>
</evidence>
<keyword evidence="3" id="KW-1185">Reference proteome</keyword>
<evidence type="ECO:0000256" key="1">
    <source>
        <dbReference type="SAM" id="MobiDB-lite"/>
    </source>
</evidence>
<dbReference type="EMBL" id="POTY01000063">
    <property type="protein sequence ID" value="PZG18993.1"/>
    <property type="molecule type" value="Genomic_DNA"/>
</dbReference>
<feature type="compositionally biased region" description="Basic and acidic residues" evidence="1">
    <location>
        <begin position="58"/>
        <end position="76"/>
    </location>
</feature>
<accession>A0A2W2E8X3</accession>
<dbReference type="AlphaFoldDB" id="A0A2W2E8X3"/>
<name>A0A2W2E8X3_9ACTN</name>
<reference evidence="2 3" key="1">
    <citation type="submission" date="2018-01" db="EMBL/GenBank/DDBJ databases">
        <title>Draft genome sequence of Jishengella sp. NA12.</title>
        <authorList>
            <person name="Sahin N."/>
            <person name="Ay H."/>
            <person name="Saygin H."/>
        </authorList>
    </citation>
    <scope>NUCLEOTIDE SEQUENCE [LARGE SCALE GENOMIC DNA]</scope>
    <source>
        <strain evidence="2 3">NA12</strain>
    </source>
</reference>